<dbReference type="SUPFAM" id="SSF48264">
    <property type="entry name" value="Cytochrome P450"/>
    <property type="match status" value="1"/>
</dbReference>
<feature type="transmembrane region" description="Helical" evidence="7">
    <location>
        <begin position="21"/>
        <end position="45"/>
    </location>
</feature>
<keyword evidence="6" id="KW-0349">Heme</keyword>
<dbReference type="InterPro" id="IPR002401">
    <property type="entry name" value="Cyt_P450_E_grp-I"/>
</dbReference>
<accession>A0ABR1GN02</accession>
<dbReference type="PRINTS" id="PR00463">
    <property type="entry name" value="EP450I"/>
</dbReference>
<dbReference type="Pfam" id="PF00067">
    <property type="entry name" value="p450"/>
    <property type="match status" value="1"/>
</dbReference>
<evidence type="ECO:0000256" key="4">
    <source>
        <dbReference type="ARBA" id="ARBA00023004"/>
    </source>
</evidence>
<protein>
    <recommendedName>
        <fullName evidence="10">Cytochrome P450</fullName>
    </recommendedName>
</protein>
<name>A0ABR1GN02_9HYPO</name>
<keyword evidence="7" id="KW-0812">Transmembrane</keyword>
<reference evidence="8 9" key="1">
    <citation type="journal article" date="2025" name="Microbiol. Resour. Announc.">
        <title>Draft genome sequences for Neonectria magnoliae and Neonectria punicea, canker pathogens of Liriodendron tulipifera and Acer saccharum in West Virginia.</title>
        <authorList>
            <person name="Petronek H.M."/>
            <person name="Kasson M.T."/>
            <person name="Metheny A.M."/>
            <person name="Stauder C.M."/>
            <person name="Lovett B."/>
            <person name="Lynch S.C."/>
            <person name="Garnas J.R."/>
            <person name="Kasson L.R."/>
            <person name="Stajich J.E."/>
        </authorList>
    </citation>
    <scope>NUCLEOTIDE SEQUENCE [LARGE SCALE GENOMIC DNA]</scope>
    <source>
        <strain evidence="8 9">NRRL 64653</strain>
    </source>
</reference>
<dbReference type="InterPro" id="IPR001128">
    <property type="entry name" value="Cyt_P450"/>
</dbReference>
<dbReference type="PANTHER" id="PTHR46300">
    <property type="entry name" value="P450, PUTATIVE (EUROFUNG)-RELATED-RELATED"/>
    <property type="match status" value="1"/>
</dbReference>
<sequence>MASQQRLHRMTALDLDVRQMLSLSSLTWSRGVLVVCVLLVVFLLFQAHIATRRPKNFPPGPRGIPFVGNLASIPLVKSYVTFAEWTKQYGPILGLKAGPLNLVVLQDPADIHELYDRRGPTYAGRPYNYIALNHIFDPEVGQILLFQRNDRLLKRWKRPARWFLSQQGIDGLGPIIDAMSARCVKALVDRPGDFVEHLRVWALSTPLVALSGQADVSAELMRTYFYRQTLLTGLLEPGKTPPVDFIAPLRWVPERWAKWKRDARFVREHQAGFYGEIVARAKVARDRRRGGGAGEYVPVMERLMDEGMPETEVKWLAGGLLDAAFDTSSAAVMNFIVAMAGHPEVLARARDELEVACEGRVPGVEDVAKLPYLKACMMEMLRWRPATPLGLPHVTETDDVYKGYVIPQGTNVVVNAYGLLHDPTVHRDPDKFDPTRYLSADAQTDERLRSTWVFGAGRRKCLGEQYTMQALLTVVAKAVWALEMALPPGTDLSVEGGFDGGLMMKPREGTLVEMRVREGRGKGAEEDCVRGEGELRRMLGEW</sequence>
<dbReference type="InterPro" id="IPR050364">
    <property type="entry name" value="Cytochrome_P450_fung"/>
</dbReference>
<keyword evidence="3 6" id="KW-0560">Oxidoreductase</keyword>
<evidence type="ECO:0008006" key="10">
    <source>
        <dbReference type="Google" id="ProtNLM"/>
    </source>
</evidence>
<dbReference type="PANTHER" id="PTHR46300:SF2">
    <property type="entry name" value="CYTOCHROME P450 MONOOXYGENASE ALNH-RELATED"/>
    <property type="match status" value="1"/>
</dbReference>
<keyword evidence="7" id="KW-0472">Membrane</keyword>
<gene>
    <name evidence="8" type="ORF">QQX98_011140</name>
</gene>
<evidence type="ECO:0000256" key="5">
    <source>
        <dbReference type="ARBA" id="ARBA00023033"/>
    </source>
</evidence>
<comment type="caution">
    <text evidence="8">The sequence shown here is derived from an EMBL/GenBank/DDBJ whole genome shotgun (WGS) entry which is preliminary data.</text>
</comment>
<keyword evidence="5 6" id="KW-0503">Monooxygenase</keyword>
<dbReference type="InterPro" id="IPR017972">
    <property type="entry name" value="Cyt_P450_CS"/>
</dbReference>
<comment type="similarity">
    <text evidence="1 6">Belongs to the cytochrome P450 family.</text>
</comment>
<evidence type="ECO:0000313" key="9">
    <source>
        <dbReference type="Proteomes" id="UP001498476"/>
    </source>
</evidence>
<evidence type="ECO:0000256" key="3">
    <source>
        <dbReference type="ARBA" id="ARBA00023002"/>
    </source>
</evidence>
<evidence type="ECO:0000256" key="7">
    <source>
        <dbReference type="SAM" id="Phobius"/>
    </source>
</evidence>
<keyword evidence="4 6" id="KW-0408">Iron</keyword>
<keyword evidence="2 6" id="KW-0479">Metal-binding</keyword>
<organism evidence="8 9">
    <name type="scientific">Neonectria punicea</name>
    <dbReference type="NCBI Taxonomy" id="979145"/>
    <lineage>
        <taxon>Eukaryota</taxon>
        <taxon>Fungi</taxon>
        <taxon>Dikarya</taxon>
        <taxon>Ascomycota</taxon>
        <taxon>Pezizomycotina</taxon>
        <taxon>Sordariomycetes</taxon>
        <taxon>Hypocreomycetidae</taxon>
        <taxon>Hypocreales</taxon>
        <taxon>Nectriaceae</taxon>
        <taxon>Neonectria</taxon>
    </lineage>
</organism>
<dbReference type="EMBL" id="JAZAVJ010000263">
    <property type="protein sequence ID" value="KAK7403115.1"/>
    <property type="molecule type" value="Genomic_DNA"/>
</dbReference>
<keyword evidence="7" id="KW-1133">Transmembrane helix</keyword>
<dbReference type="Proteomes" id="UP001498476">
    <property type="component" value="Unassembled WGS sequence"/>
</dbReference>
<evidence type="ECO:0000256" key="1">
    <source>
        <dbReference type="ARBA" id="ARBA00010617"/>
    </source>
</evidence>
<dbReference type="InterPro" id="IPR036396">
    <property type="entry name" value="Cyt_P450_sf"/>
</dbReference>
<dbReference type="Gene3D" id="1.10.630.10">
    <property type="entry name" value="Cytochrome P450"/>
    <property type="match status" value="1"/>
</dbReference>
<evidence type="ECO:0000313" key="8">
    <source>
        <dbReference type="EMBL" id="KAK7403115.1"/>
    </source>
</evidence>
<dbReference type="PROSITE" id="PS00086">
    <property type="entry name" value="CYTOCHROME_P450"/>
    <property type="match status" value="1"/>
</dbReference>
<evidence type="ECO:0000256" key="6">
    <source>
        <dbReference type="RuleBase" id="RU000461"/>
    </source>
</evidence>
<keyword evidence="9" id="KW-1185">Reference proteome</keyword>
<proteinExistence type="inferred from homology"/>
<evidence type="ECO:0000256" key="2">
    <source>
        <dbReference type="ARBA" id="ARBA00022723"/>
    </source>
</evidence>